<dbReference type="Proteomes" id="UP000194873">
    <property type="component" value="Unassembled WGS sequence"/>
</dbReference>
<keyword evidence="1" id="KW-1133">Transmembrane helix</keyword>
<comment type="caution">
    <text evidence="2">The sequence shown here is derived from an EMBL/GenBank/DDBJ whole genome shotgun (WGS) entry which is preliminary data.</text>
</comment>
<feature type="transmembrane region" description="Helical" evidence="1">
    <location>
        <begin position="52"/>
        <end position="74"/>
    </location>
</feature>
<gene>
    <name evidence="2" type="ORF">BXP70_15255</name>
</gene>
<evidence type="ECO:0000256" key="1">
    <source>
        <dbReference type="SAM" id="Phobius"/>
    </source>
</evidence>
<protein>
    <submittedName>
        <fullName evidence="2">Uncharacterized protein</fullName>
    </submittedName>
</protein>
<proteinExistence type="predicted"/>
<keyword evidence="1" id="KW-0472">Membrane</keyword>
<feature type="transmembrane region" description="Helical" evidence="1">
    <location>
        <begin position="12"/>
        <end position="32"/>
    </location>
</feature>
<evidence type="ECO:0000313" key="3">
    <source>
        <dbReference type="Proteomes" id="UP000194873"/>
    </source>
</evidence>
<keyword evidence="1" id="KW-0812">Transmembrane</keyword>
<feature type="transmembrane region" description="Helical" evidence="1">
    <location>
        <begin position="86"/>
        <end position="107"/>
    </location>
</feature>
<dbReference type="RefSeq" id="WP_086594944.1">
    <property type="nucleotide sequence ID" value="NZ_MTSE01000007.1"/>
</dbReference>
<dbReference type="AlphaFoldDB" id="A0A243WC47"/>
<organism evidence="2 3">
    <name type="scientific">Hymenobacter crusticola</name>
    <dbReference type="NCBI Taxonomy" id="1770526"/>
    <lineage>
        <taxon>Bacteria</taxon>
        <taxon>Pseudomonadati</taxon>
        <taxon>Bacteroidota</taxon>
        <taxon>Cytophagia</taxon>
        <taxon>Cytophagales</taxon>
        <taxon>Hymenobacteraceae</taxon>
        <taxon>Hymenobacter</taxon>
    </lineage>
</organism>
<evidence type="ECO:0000313" key="2">
    <source>
        <dbReference type="EMBL" id="OUJ73181.1"/>
    </source>
</evidence>
<keyword evidence="3" id="KW-1185">Reference proteome</keyword>
<dbReference type="EMBL" id="MTSE01000007">
    <property type="protein sequence ID" value="OUJ73181.1"/>
    <property type="molecule type" value="Genomic_DNA"/>
</dbReference>
<sequence>MNKSEALGLNFVYANLILNIYGLFTAIAFNVYPKGLPFSLTLGWLFMYYAWAALYLGIPLFIITIWLAPAGTFINRTKAGAIYLRAFLLNQALVMLIWLAPFIYLFLVK</sequence>
<reference evidence="2 3" key="1">
    <citation type="submission" date="2017-01" db="EMBL/GenBank/DDBJ databases">
        <title>A new Hymenobacter.</title>
        <authorList>
            <person name="Liang Y."/>
            <person name="Feng F."/>
        </authorList>
    </citation>
    <scope>NUCLEOTIDE SEQUENCE [LARGE SCALE GENOMIC DNA]</scope>
    <source>
        <strain evidence="2">MIMBbqt21</strain>
    </source>
</reference>
<name>A0A243WC47_9BACT</name>
<accession>A0A243WC47</accession>